<accession>A0ACC0K547</accession>
<organism evidence="1 2">
    <name type="scientific">Choristoneura fumiferana</name>
    <name type="common">Spruce budworm moth</name>
    <name type="synonym">Archips fumiferana</name>
    <dbReference type="NCBI Taxonomy" id="7141"/>
    <lineage>
        <taxon>Eukaryota</taxon>
        <taxon>Metazoa</taxon>
        <taxon>Ecdysozoa</taxon>
        <taxon>Arthropoda</taxon>
        <taxon>Hexapoda</taxon>
        <taxon>Insecta</taxon>
        <taxon>Pterygota</taxon>
        <taxon>Neoptera</taxon>
        <taxon>Endopterygota</taxon>
        <taxon>Lepidoptera</taxon>
        <taxon>Glossata</taxon>
        <taxon>Ditrysia</taxon>
        <taxon>Tortricoidea</taxon>
        <taxon>Tortricidae</taxon>
        <taxon>Tortricinae</taxon>
        <taxon>Choristoneura</taxon>
    </lineage>
</organism>
<proteinExistence type="predicted"/>
<comment type="caution">
    <text evidence="1">The sequence shown here is derived from an EMBL/GenBank/DDBJ whole genome shotgun (WGS) entry which is preliminary data.</text>
</comment>
<evidence type="ECO:0000313" key="1">
    <source>
        <dbReference type="EMBL" id="KAI8431386.1"/>
    </source>
</evidence>
<sequence>MLNTITVFEEDDSIGVENSDFVLYVSAVETERCSRGLTVAYASHCQQESALDRPVAGHANFCPGELSTKYRDLPSLLSTVQHEMLHALGFSVSLFAFYRLQIHKWSDRVVRNITRKKWMIRGGYVERTFHMIVTPRVVKENEAMTGTHTQNSVFSRLTFALMEDTGWYRAEYSRAAPLAWGRGLGCGFATTSCKQWLNTQRLRRKNPAPYCERIKGNPLRTQCSTKRTAVIREWQHWGSGCYKYKCESGRLHIVARGEYCKGGEEAPPPNLYPSDVLVCGVPALLPAAILMLAAILCLRVF</sequence>
<gene>
    <name evidence="1" type="ORF">MSG28_015919</name>
</gene>
<protein>
    <submittedName>
        <fullName evidence="1">Uncharacterized protein</fullName>
    </submittedName>
</protein>
<dbReference type="Proteomes" id="UP001064048">
    <property type="component" value="Chromosome 30"/>
</dbReference>
<name>A0ACC0K547_CHOFU</name>
<evidence type="ECO:0000313" key="2">
    <source>
        <dbReference type="Proteomes" id="UP001064048"/>
    </source>
</evidence>
<dbReference type="EMBL" id="CM046130">
    <property type="protein sequence ID" value="KAI8431386.1"/>
    <property type="molecule type" value="Genomic_DNA"/>
</dbReference>
<reference evidence="1 2" key="1">
    <citation type="journal article" date="2022" name="Genome Biol. Evol.">
        <title>The Spruce Budworm Genome: Reconstructing the Evolutionary History of Antifreeze Proteins.</title>
        <authorList>
            <person name="Beliveau C."/>
            <person name="Gagne P."/>
            <person name="Picq S."/>
            <person name="Vernygora O."/>
            <person name="Keeling C.I."/>
            <person name="Pinkney K."/>
            <person name="Doucet D."/>
            <person name="Wen F."/>
            <person name="Johnston J.S."/>
            <person name="Maaroufi H."/>
            <person name="Boyle B."/>
            <person name="Laroche J."/>
            <person name="Dewar K."/>
            <person name="Juretic N."/>
            <person name="Blackburn G."/>
            <person name="Nisole A."/>
            <person name="Brunet B."/>
            <person name="Brandao M."/>
            <person name="Lumley L."/>
            <person name="Duan J."/>
            <person name="Quan G."/>
            <person name="Lucarotti C.J."/>
            <person name="Roe A.D."/>
            <person name="Sperling F.A.H."/>
            <person name="Levesque R.C."/>
            <person name="Cusson M."/>
        </authorList>
    </citation>
    <scope>NUCLEOTIDE SEQUENCE [LARGE SCALE GENOMIC DNA]</scope>
    <source>
        <strain evidence="1">Glfc:IPQL:Cfum</strain>
    </source>
</reference>
<keyword evidence="2" id="KW-1185">Reference proteome</keyword>